<accession>A0ACB8AWA0</accession>
<name>A0ACB8AWA0_9AGAM</name>
<evidence type="ECO:0000313" key="1">
    <source>
        <dbReference type="EMBL" id="KAH7917239.1"/>
    </source>
</evidence>
<proteinExistence type="predicted"/>
<dbReference type="Proteomes" id="UP000790709">
    <property type="component" value="Unassembled WGS sequence"/>
</dbReference>
<organism evidence="1 2">
    <name type="scientific">Leucogyrophana mollusca</name>
    <dbReference type="NCBI Taxonomy" id="85980"/>
    <lineage>
        <taxon>Eukaryota</taxon>
        <taxon>Fungi</taxon>
        <taxon>Dikarya</taxon>
        <taxon>Basidiomycota</taxon>
        <taxon>Agaricomycotina</taxon>
        <taxon>Agaricomycetes</taxon>
        <taxon>Agaricomycetidae</taxon>
        <taxon>Boletales</taxon>
        <taxon>Boletales incertae sedis</taxon>
        <taxon>Leucogyrophana</taxon>
    </lineage>
</organism>
<evidence type="ECO:0000313" key="2">
    <source>
        <dbReference type="Proteomes" id="UP000790709"/>
    </source>
</evidence>
<reference evidence="1" key="1">
    <citation type="journal article" date="2021" name="New Phytol.">
        <title>Evolutionary innovations through gain and loss of genes in the ectomycorrhizal Boletales.</title>
        <authorList>
            <person name="Wu G."/>
            <person name="Miyauchi S."/>
            <person name="Morin E."/>
            <person name="Kuo A."/>
            <person name="Drula E."/>
            <person name="Varga T."/>
            <person name="Kohler A."/>
            <person name="Feng B."/>
            <person name="Cao Y."/>
            <person name="Lipzen A."/>
            <person name="Daum C."/>
            <person name="Hundley H."/>
            <person name="Pangilinan J."/>
            <person name="Johnson J."/>
            <person name="Barry K."/>
            <person name="LaButti K."/>
            <person name="Ng V."/>
            <person name="Ahrendt S."/>
            <person name="Min B."/>
            <person name="Choi I.G."/>
            <person name="Park H."/>
            <person name="Plett J.M."/>
            <person name="Magnuson J."/>
            <person name="Spatafora J.W."/>
            <person name="Nagy L.G."/>
            <person name="Henrissat B."/>
            <person name="Grigoriev I.V."/>
            <person name="Yang Z.L."/>
            <person name="Xu J."/>
            <person name="Martin F.M."/>
        </authorList>
    </citation>
    <scope>NUCLEOTIDE SEQUENCE</scope>
    <source>
        <strain evidence="1">KUC20120723A-06</strain>
    </source>
</reference>
<comment type="caution">
    <text evidence="1">The sequence shown here is derived from an EMBL/GenBank/DDBJ whole genome shotgun (WGS) entry which is preliminary data.</text>
</comment>
<sequence length="262" mass="27840">MRDKPVSLLDIIRADIPHPEFAFLSACHTAVGDAKTPDEVIHLAAGMQFAGFKSVIGTMWAVDDEIAHHMVSAFYKNMFEHGMDYTKAAASLNIAMRTVDKKQHRIQYREARSYAHGEPVEEAQDVALVDIVPAALALLLQHEGTGVRACFEGACGLGGVGEVVGKVVSSSSSSAHIPIHVACTSSTPGPFPPLSAPPFPPKNCSSTPGFVSTSWTFFLPARCSGIEGHLIARDRSSAVGRGGREVGGDVARAEVNRGYLDG</sequence>
<gene>
    <name evidence="1" type="ORF">BV22DRAFT_1135570</name>
</gene>
<dbReference type="EMBL" id="MU267166">
    <property type="protein sequence ID" value="KAH7917239.1"/>
    <property type="molecule type" value="Genomic_DNA"/>
</dbReference>
<keyword evidence="2" id="KW-1185">Reference proteome</keyword>
<protein>
    <submittedName>
        <fullName evidence="1">Uncharacterized protein</fullName>
    </submittedName>
</protein>